<evidence type="ECO:0000256" key="1">
    <source>
        <dbReference type="SAM" id="MobiDB-lite"/>
    </source>
</evidence>
<evidence type="ECO:0000313" key="2">
    <source>
        <dbReference type="EMBL" id="SHF90549.1"/>
    </source>
</evidence>
<dbReference type="EMBL" id="FQVN01000005">
    <property type="protein sequence ID" value="SHF90549.1"/>
    <property type="molecule type" value="Genomic_DNA"/>
</dbReference>
<dbReference type="STRING" id="2017.SAMN05444320_105428"/>
<evidence type="ECO:0008006" key="4">
    <source>
        <dbReference type="Google" id="ProtNLM"/>
    </source>
</evidence>
<name>A0A1M5FGK5_STRHI</name>
<reference evidence="2 3" key="1">
    <citation type="submission" date="2016-11" db="EMBL/GenBank/DDBJ databases">
        <authorList>
            <person name="Jaros S."/>
            <person name="Januszkiewicz K."/>
            <person name="Wedrychowicz H."/>
        </authorList>
    </citation>
    <scope>NUCLEOTIDE SEQUENCE [LARGE SCALE GENOMIC DNA]</scope>
    <source>
        <strain evidence="2 3">DSM 44523</strain>
    </source>
</reference>
<organism evidence="2 3">
    <name type="scientific">Streptoalloteichus hindustanus</name>
    <dbReference type="NCBI Taxonomy" id="2017"/>
    <lineage>
        <taxon>Bacteria</taxon>
        <taxon>Bacillati</taxon>
        <taxon>Actinomycetota</taxon>
        <taxon>Actinomycetes</taxon>
        <taxon>Pseudonocardiales</taxon>
        <taxon>Pseudonocardiaceae</taxon>
        <taxon>Streptoalloteichus</taxon>
    </lineage>
</organism>
<accession>A0A1M5FGK5</accession>
<proteinExistence type="predicted"/>
<dbReference type="RefSeq" id="WP_073484615.1">
    <property type="nucleotide sequence ID" value="NZ_FQVN01000005.1"/>
</dbReference>
<sequence>MPADQTPTSVAELPPYRAMLVVDVKDFSGVPGRRHAELTDAIPGILQQAFRRCGLAEMWDEARFPRTTGDGHVLGFRAALLPFLINPFLGALQDELDYRNTVRPLSGQDAPIRMRVSVNVGPATDSNGALLSDGSGNARIETHRLLDCEPVRDLLARSSDTTCVAAIVSARAFEDAVLSGYAADDPDLYVPAPVEVKRYQGIAYLRVPRPSGDLLRRGFHPLESTEDTVTDANQDQHTSPLVNTVGDVDGSVVQAREYHRHGGVNIGGNARDVITDAQGPVITGAQHHAPQFYGDGVTYTTGNHSGNVKQRFENTKRPNPKQP</sequence>
<dbReference type="Proteomes" id="UP000184501">
    <property type="component" value="Unassembled WGS sequence"/>
</dbReference>
<gene>
    <name evidence="2" type="ORF">SAMN05444320_105428</name>
</gene>
<protein>
    <recommendedName>
        <fullName evidence="4">Guanylate cyclase domain-containing protein</fullName>
    </recommendedName>
</protein>
<dbReference type="AlphaFoldDB" id="A0A1M5FGK5"/>
<keyword evidence="3" id="KW-1185">Reference proteome</keyword>
<dbReference type="OrthoDB" id="3424167at2"/>
<feature type="region of interest" description="Disordered" evidence="1">
    <location>
        <begin position="302"/>
        <end position="323"/>
    </location>
</feature>
<evidence type="ECO:0000313" key="3">
    <source>
        <dbReference type="Proteomes" id="UP000184501"/>
    </source>
</evidence>